<keyword evidence="1" id="KW-0732">Signal</keyword>
<feature type="signal peptide" evidence="1">
    <location>
        <begin position="1"/>
        <end position="18"/>
    </location>
</feature>
<name>A0A226EL18_FOLCA</name>
<keyword evidence="3" id="KW-1185">Reference proteome</keyword>
<evidence type="ECO:0000313" key="2">
    <source>
        <dbReference type="EMBL" id="OXA58395.1"/>
    </source>
</evidence>
<feature type="chain" id="PRO_5012556331" evidence="1">
    <location>
        <begin position="19"/>
        <end position="110"/>
    </location>
</feature>
<sequence length="110" mass="11058">MNSFVFVVLAAVASVASAGLLAAPIAYSAPVYAAPAIRTYAAAPIAYAAAPAIRTYAAAPIAYAAPVVRTVAVAPAVRTIAVAPAYRTVAAPAYAYAGNFGYAAHALRSW</sequence>
<evidence type="ECO:0000313" key="3">
    <source>
        <dbReference type="Proteomes" id="UP000198287"/>
    </source>
</evidence>
<comment type="caution">
    <text evidence="2">The sequence shown here is derived from an EMBL/GenBank/DDBJ whole genome shotgun (WGS) entry which is preliminary data.</text>
</comment>
<organism evidence="2 3">
    <name type="scientific">Folsomia candida</name>
    <name type="common">Springtail</name>
    <dbReference type="NCBI Taxonomy" id="158441"/>
    <lineage>
        <taxon>Eukaryota</taxon>
        <taxon>Metazoa</taxon>
        <taxon>Ecdysozoa</taxon>
        <taxon>Arthropoda</taxon>
        <taxon>Hexapoda</taxon>
        <taxon>Collembola</taxon>
        <taxon>Entomobryomorpha</taxon>
        <taxon>Isotomoidea</taxon>
        <taxon>Isotomidae</taxon>
        <taxon>Proisotominae</taxon>
        <taxon>Folsomia</taxon>
    </lineage>
</organism>
<gene>
    <name evidence="2" type="ORF">Fcan01_08291</name>
</gene>
<accession>A0A226EL18</accession>
<reference evidence="2 3" key="1">
    <citation type="submission" date="2015-12" db="EMBL/GenBank/DDBJ databases">
        <title>The genome of Folsomia candida.</title>
        <authorList>
            <person name="Faddeeva A."/>
            <person name="Derks M.F."/>
            <person name="Anvar Y."/>
            <person name="Smit S."/>
            <person name="Van Straalen N."/>
            <person name="Roelofs D."/>
        </authorList>
    </citation>
    <scope>NUCLEOTIDE SEQUENCE [LARGE SCALE GENOMIC DNA]</scope>
    <source>
        <strain evidence="2 3">VU population</strain>
        <tissue evidence="2">Whole body</tissue>
    </source>
</reference>
<proteinExistence type="predicted"/>
<dbReference type="EMBL" id="LNIX01000003">
    <property type="protein sequence ID" value="OXA58395.1"/>
    <property type="molecule type" value="Genomic_DNA"/>
</dbReference>
<dbReference type="OMA" id="GHAAYAH"/>
<dbReference type="AlphaFoldDB" id="A0A226EL18"/>
<dbReference type="Proteomes" id="UP000198287">
    <property type="component" value="Unassembled WGS sequence"/>
</dbReference>
<protein>
    <submittedName>
        <fullName evidence="2">Uncharacterized protein</fullName>
    </submittedName>
</protein>
<evidence type="ECO:0000256" key="1">
    <source>
        <dbReference type="SAM" id="SignalP"/>
    </source>
</evidence>